<evidence type="ECO:0000313" key="4">
    <source>
        <dbReference type="Proteomes" id="UP000182135"/>
    </source>
</evidence>
<dbReference type="SUPFAM" id="SSF53323">
    <property type="entry name" value="Pyruvate-ferredoxin oxidoreductase, PFOR, domain III"/>
    <property type="match status" value="1"/>
</dbReference>
<dbReference type="PANTHER" id="PTHR42730">
    <property type="entry name" value="2-OXOGLUTARATE SYNTHASE SUBUNIT KORC"/>
    <property type="match status" value="1"/>
</dbReference>
<dbReference type="GO" id="GO:0016903">
    <property type="term" value="F:oxidoreductase activity, acting on the aldehyde or oxo group of donors"/>
    <property type="evidence" value="ECO:0007669"/>
    <property type="project" value="InterPro"/>
</dbReference>
<dbReference type="RefSeq" id="WP_074844273.1">
    <property type="nucleotide sequence ID" value="NZ_CABMJC010000002.1"/>
</dbReference>
<dbReference type="InterPro" id="IPR019752">
    <property type="entry name" value="Pyrv/ketoisovalerate_OxRed_cat"/>
</dbReference>
<evidence type="ECO:0000256" key="1">
    <source>
        <dbReference type="ARBA" id="ARBA00023002"/>
    </source>
</evidence>
<proteinExistence type="predicted"/>
<dbReference type="EMBL" id="FOOE01000002">
    <property type="protein sequence ID" value="SFF54433.1"/>
    <property type="molecule type" value="Genomic_DNA"/>
</dbReference>
<dbReference type="Proteomes" id="UP000182135">
    <property type="component" value="Unassembled WGS sequence"/>
</dbReference>
<evidence type="ECO:0000259" key="2">
    <source>
        <dbReference type="Pfam" id="PF01558"/>
    </source>
</evidence>
<feature type="domain" description="Pyruvate/ketoisovalerate oxidoreductase catalytic" evidence="2">
    <location>
        <begin position="12"/>
        <end position="176"/>
    </location>
</feature>
<dbReference type="InterPro" id="IPR002869">
    <property type="entry name" value="Pyrv_flavodox_OxRed_cen"/>
</dbReference>
<dbReference type="eggNOG" id="COG1014">
    <property type="taxonomic scope" value="Bacteria"/>
</dbReference>
<dbReference type="AlphaFoldDB" id="A0A1I2JKN1"/>
<reference evidence="3 4" key="1">
    <citation type="submission" date="2016-10" db="EMBL/GenBank/DDBJ databases">
        <authorList>
            <person name="de Groot N.N."/>
        </authorList>
    </citation>
    <scope>NUCLEOTIDE SEQUENCE [LARGE SCALE GENOMIC DNA]</scope>
    <source>
        <strain evidence="3 4">NLAE-zl-G419</strain>
    </source>
</reference>
<organism evidence="3 4">
    <name type="scientific">Clostridium cadaveris</name>
    <dbReference type="NCBI Taxonomy" id="1529"/>
    <lineage>
        <taxon>Bacteria</taxon>
        <taxon>Bacillati</taxon>
        <taxon>Bacillota</taxon>
        <taxon>Clostridia</taxon>
        <taxon>Eubacteriales</taxon>
        <taxon>Clostridiaceae</taxon>
        <taxon>Clostridium</taxon>
    </lineage>
</organism>
<keyword evidence="4" id="KW-1185">Reference proteome</keyword>
<evidence type="ECO:0000313" key="3">
    <source>
        <dbReference type="EMBL" id="SFF54433.1"/>
    </source>
</evidence>
<keyword evidence="1" id="KW-0560">Oxidoreductase</keyword>
<dbReference type="InterPro" id="IPR052554">
    <property type="entry name" value="2-oxoglutarate_synth_KorC"/>
</dbReference>
<sequence length="182" mass="19872">MTDTRMICAGFGGQGVMSLGMLFTYAGMIENKQVTWCPSYGPEMRGGSANCSVTVSDEEIGSPLISNDATVVVIMNRASIKFIKDLRPGGYAFLNSSLVSDEVKRDDITVYKIPVNDIASELGNTKLANIVMLGAVNEILHIVDSESIVEAFRKVFGATKEKFIPQNKMAMQKGMEYVQNLK</sequence>
<dbReference type="Gene3D" id="3.40.920.10">
    <property type="entry name" value="Pyruvate-ferredoxin oxidoreductase, PFOR, domain III"/>
    <property type="match status" value="1"/>
</dbReference>
<dbReference type="OrthoDB" id="9789125at2"/>
<protein>
    <submittedName>
        <fullName evidence="3">2-oxoglutarate ferredoxin oxidoreductase subunit gamma</fullName>
    </submittedName>
</protein>
<dbReference type="PANTHER" id="PTHR42730:SF1">
    <property type="entry name" value="2-OXOGLUTARATE SYNTHASE SUBUNIT KORC"/>
    <property type="match status" value="1"/>
</dbReference>
<dbReference type="Pfam" id="PF01558">
    <property type="entry name" value="POR"/>
    <property type="match status" value="1"/>
</dbReference>
<name>A0A1I2JKN1_9CLOT</name>
<gene>
    <name evidence="3" type="ORF">SAMN04487885_102111</name>
</gene>
<dbReference type="STRING" id="1529.SAMN04487885_102111"/>
<accession>A0A1I2JKN1</accession>